<organism evidence="1 2">
    <name type="scientific">Tsukamurella tyrosinosolvens</name>
    <dbReference type="NCBI Taxonomy" id="57704"/>
    <lineage>
        <taxon>Bacteria</taxon>
        <taxon>Bacillati</taxon>
        <taxon>Actinomycetota</taxon>
        <taxon>Actinomycetes</taxon>
        <taxon>Mycobacteriales</taxon>
        <taxon>Tsukamurellaceae</taxon>
        <taxon>Tsukamurella</taxon>
    </lineage>
</organism>
<dbReference type="InterPro" id="IPR046485">
    <property type="entry name" value="DUF6578"/>
</dbReference>
<dbReference type="RefSeq" id="WP_139286324.1">
    <property type="nucleotide sequence ID" value="NZ_FNSA01000003.1"/>
</dbReference>
<protein>
    <submittedName>
        <fullName evidence="1">Uncharacterized protein</fullName>
    </submittedName>
</protein>
<name>A0A1H5CBE5_TSUTY</name>
<gene>
    <name evidence="1" type="ORF">SAMN04489793_5365</name>
</gene>
<proteinExistence type="predicted"/>
<reference evidence="2" key="1">
    <citation type="submission" date="2016-10" db="EMBL/GenBank/DDBJ databases">
        <authorList>
            <person name="Varghese N."/>
            <person name="Submissions S."/>
        </authorList>
    </citation>
    <scope>NUCLEOTIDE SEQUENCE [LARGE SCALE GENOMIC DNA]</scope>
    <source>
        <strain evidence="2">DSM 44234</strain>
    </source>
</reference>
<sequence>MNSGLSLDVSLLYVHISNWEYQCCGEVPRVGGDVRGSLTLHPSRRPGYPAPEVLDWDPDSGLVRVGDLYAQLGFSVTDPYRTDLIVSLGWHDDGPAPTVLGTVEVLLEETGTYVRERTGELDIDPGTVDYREVREATIWPEDRPEAGGPAAAGVVAGVRLAGIVEAADRAEVRAEGLRLFTETPV</sequence>
<keyword evidence="2" id="KW-1185">Reference proteome</keyword>
<evidence type="ECO:0000313" key="1">
    <source>
        <dbReference type="EMBL" id="SED63640.1"/>
    </source>
</evidence>
<dbReference type="Proteomes" id="UP000182241">
    <property type="component" value="Unassembled WGS sequence"/>
</dbReference>
<dbReference type="AlphaFoldDB" id="A0A1H5CBE5"/>
<dbReference type="OrthoDB" id="4773002at2"/>
<accession>A0A1H5CBE5</accession>
<evidence type="ECO:0000313" key="2">
    <source>
        <dbReference type="Proteomes" id="UP000182241"/>
    </source>
</evidence>
<dbReference type="EMBL" id="FNSA01000003">
    <property type="protein sequence ID" value="SED63640.1"/>
    <property type="molecule type" value="Genomic_DNA"/>
</dbReference>
<dbReference type="Pfam" id="PF20218">
    <property type="entry name" value="DUF6578"/>
    <property type="match status" value="1"/>
</dbReference>